<name>L0FR51_ECHVK</name>
<dbReference type="AlphaFoldDB" id="L0FR51"/>
<dbReference type="HOGENOM" id="CLU_2616347_0_0_10"/>
<proteinExistence type="predicted"/>
<reference evidence="2" key="1">
    <citation type="submission" date="2012-02" db="EMBL/GenBank/DDBJ databases">
        <title>The complete genome of Echinicola vietnamensis DSM 17526.</title>
        <authorList>
            <person name="Lucas S."/>
            <person name="Copeland A."/>
            <person name="Lapidus A."/>
            <person name="Glavina del Rio T."/>
            <person name="Dalin E."/>
            <person name="Tice H."/>
            <person name="Bruce D."/>
            <person name="Goodwin L."/>
            <person name="Pitluck S."/>
            <person name="Peters L."/>
            <person name="Ovchinnikova G."/>
            <person name="Teshima H."/>
            <person name="Kyrpides N."/>
            <person name="Mavromatis K."/>
            <person name="Ivanova N."/>
            <person name="Brettin T."/>
            <person name="Detter J.C."/>
            <person name="Han C."/>
            <person name="Larimer F."/>
            <person name="Land M."/>
            <person name="Hauser L."/>
            <person name="Markowitz V."/>
            <person name="Cheng J.-F."/>
            <person name="Hugenholtz P."/>
            <person name="Woyke T."/>
            <person name="Wu D."/>
            <person name="Brambilla E."/>
            <person name="Klenk H.-P."/>
            <person name="Eisen J.A."/>
        </authorList>
    </citation>
    <scope>NUCLEOTIDE SEQUENCE [LARGE SCALE GENOMIC DNA]</scope>
    <source>
        <strain evidence="2">DSM 17526 / LMG 23754 / KMM 6221</strain>
    </source>
</reference>
<evidence type="ECO:0000313" key="1">
    <source>
        <dbReference type="EMBL" id="AGA76424.1"/>
    </source>
</evidence>
<gene>
    <name evidence="1" type="ordered locus">Echvi_0127</name>
</gene>
<dbReference type="KEGG" id="evi:Echvi_0127"/>
<dbReference type="Proteomes" id="UP000010796">
    <property type="component" value="Chromosome"/>
</dbReference>
<dbReference type="EMBL" id="CP003346">
    <property type="protein sequence ID" value="AGA76424.1"/>
    <property type="molecule type" value="Genomic_DNA"/>
</dbReference>
<accession>L0FR51</accession>
<evidence type="ECO:0000313" key="2">
    <source>
        <dbReference type="Proteomes" id="UP000010796"/>
    </source>
</evidence>
<organism evidence="1 2">
    <name type="scientific">Echinicola vietnamensis (strain DSM 17526 / LMG 23754 / KMM 6221)</name>
    <dbReference type="NCBI Taxonomy" id="926556"/>
    <lineage>
        <taxon>Bacteria</taxon>
        <taxon>Pseudomonadati</taxon>
        <taxon>Bacteroidota</taxon>
        <taxon>Cytophagia</taxon>
        <taxon>Cytophagales</taxon>
        <taxon>Cyclobacteriaceae</taxon>
        <taxon>Echinicola</taxon>
    </lineage>
</organism>
<protein>
    <submittedName>
        <fullName evidence="1">Uncharacterized protein</fullName>
    </submittedName>
</protein>
<sequence>MLWEAGKQLPPLNSSFYIWVYTLTGHTYVKFTKVFETNKLSFTYFYKIFNQILNSKSKVKSRKSMRSQINTTKLIKTI</sequence>
<keyword evidence="2" id="KW-1185">Reference proteome</keyword>